<feature type="compositionally biased region" description="Polar residues" evidence="1">
    <location>
        <begin position="1"/>
        <end position="20"/>
    </location>
</feature>
<dbReference type="CDD" id="cd01948">
    <property type="entry name" value="EAL"/>
    <property type="match status" value="1"/>
</dbReference>
<evidence type="ECO:0000259" key="2">
    <source>
        <dbReference type="PROSITE" id="PS50883"/>
    </source>
</evidence>
<dbReference type="Pfam" id="PF00563">
    <property type="entry name" value="EAL"/>
    <property type="match status" value="1"/>
</dbReference>
<dbReference type="InterPro" id="IPR001633">
    <property type="entry name" value="EAL_dom"/>
</dbReference>
<feature type="region of interest" description="Disordered" evidence="1">
    <location>
        <begin position="1"/>
        <end position="21"/>
    </location>
</feature>
<sequence length="604" mass="66947">MTSATPSRPGTHVATASSTEAGRSASAGVSAAKLARLREDRARLLAFSFSRAELLLEVDADMRITYCFGASYSLTGMSTDDLLQMPLINLLAETSRHLVKEIQIALANGLRMRPQGLFLKIKDGRMAAGTVAGFPLPERDDRFYLSFANKTEVNEEGLPRALESLEATAQNRDRSTGLLTQDAFTEIAARRLKYAKDHPDQEPLRLTMVDLHGVSDLGARLDQTEQAAFQRALGALLSSQSQGGDSAVRLSDDKYGVLHDANVDSRDIKAQVEALAKQLDPEGEGIHVIANELKIDMTDINVVDASRALIYAVTKFTENQKGDFTVTNLNESLGALMKDTVARVTSIRDILASHGFSLVFHPIVDLKTRRIHHQEALSRLPDGSSPFETVTFAEQLGMVTELDLSICRQVLKQLDAEPEAYDVAVNISGGSFESELFVNDLDELLRRHPKLRRRLLIEITESASINDLERVGRVVDKLRAMEYRVCIDDFGAGAAALHYLRAFKVDVVKLDGVYVKNIQSNDRDRMFVRAILQLCKELGIETTAEMIETEAQAAILTSLGVTHGQGYLFYKPNGRIFKRPAYSPIPDQWDPSKTRVRTRRSVWE</sequence>
<dbReference type="EMBL" id="NOXS01000035">
    <property type="protein sequence ID" value="OYQ16830.1"/>
    <property type="molecule type" value="Genomic_DNA"/>
</dbReference>
<protein>
    <recommendedName>
        <fullName evidence="2">EAL domain-containing protein</fullName>
    </recommendedName>
</protein>
<dbReference type="PROSITE" id="PS50883">
    <property type="entry name" value="EAL"/>
    <property type="match status" value="1"/>
</dbReference>
<dbReference type="CDD" id="cd00130">
    <property type="entry name" value="PAS"/>
    <property type="match status" value="1"/>
</dbReference>
<evidence type="ECO:0000256" key="1">
    <source>
        <dbReference type="SAM" id="MobiDB-lite"/>
    </source>
</evidence>
<accession>A0A255XKM6</accession>
<dbReference type="AlphaFoldDB" id="A0A255XKM6"/>
<evidence type="ECO:0000313" key="4">
    <source>
        <dbReference type="Proteomes" id="UP000216361"/>
    </source>
</evidence>
<comment type="caution">
    <text evidence="3">The sequence shown here is derived from an EMBL/GenBank/DDBJ whole genome shotgun (WGS) entry which is preliminary data.</text>
</comment>
<dbReference type="InterPro" id="IPR035919">
    <property type="entry name" value="EAL_sf"/>
</dbReference>
<dbReference type="RefSeq" id="WP_094410468.1">
    <property type="nucleotide sequence ID" value="NZ_BMJZ01000003.1"/>
</dbReference>
<name>A0A255XKM6_9PROT</name>
<dbReference type="SUPFAM" id="SSF141868">
    <property type="entry name" value="EAL domain-like"/>
    <property type="match status" value="1"/>
</dbReference>
<evidence type="ECO:0000313" key="3">
    <source>
        <dbReference type="EMBL" id="OYQ16830.1"/>
    </source>
</evidence>
<keyword evidence="4" id="KW-1185">Reference proteome</keyword>
<dbReference type="InterPro" id="IPR000014">
    <property type="entry name" value="PAS"/>
</dbReference>
<feature type="domain" description="EAL" evidence="2">
    <location>
        <begin position="340"/>
        <end position="586"/>
    </location>
</feature>
<dbReference type="Proteomes" id="UP000216361">
    <property type="component" value="Unassembled WGS sequence"/>
</dbReference>
<dbReference type="InterPro" id="IPR043128">
    <property type="entry name" value="Rev_trsase/Diguanyl_cyclase"/>
</dbReference>
<dbReference type="SUPFAM" id="SSF55785">
    <property type="entry name" value="PYP-like sensor domain (PAS domain)"/>
    <property type="match status" value="1"/>
</dbReference>
<dbReference type="OrthoDB" id="7251575at2"/>
<dbReference type="InterPro" id="IPR035965">
    <property type="entry name" value="PAS-like_dom_sf"/>
</dbReference>
<dbReference type="Gene3D" id="3.20.20.450">
    <property type="entry name" value="EAL domain"/>
    <property type="match status" value="1"/>
</dbReference>
<dbReference type="InterPro" id="IPR050706">
    <property type="entry name" value="Cyclic-di-GMP_PDE-like"/>
</dbReference>
<dbReference type="Gene3D" id="3.30.70.270">
    <property type="match status" value="1"/>
</dbReference>
<dbReference type="PANTHER" id="PTHR33121">
    <property type="entry name" value="CYCLIC DI-GMP PHOSPHODIESTERASE PDEF"/>
    <property type="match status" value="1"/>
</dbReference>
<dbReference type="SMART" id="SM00052">
    <property type="entry name" value="EAL"/>
    <property type="match status" value="1"/>
</dbReference>
<gene>
    <name evidence="3" type="ORF">CHR90_17815</name>
</gene>
<dbReference type="GO" id="GO:0071111">
    <property type="term" value="F:cyclic-guanylate-specific phosphodiesterase activity"/>
    <property type="evidence" value="ECO:0007669"/>
    <property type="project" value="InterPro"/>
</dbReference>
<organism evidence="3 4">
    <name type="scientific">Elstera cyanobacteriorum</name>
    <dbReference type="NCBI Taxonomy" id="2022747"/>
    <lineage>
        <taxon>Bacteria</taxon>
        <taxon>Pseudomonadati</taxon>
        <taxon>Pseudomonadota</taxon>
        <taxon>Alphaproteobacteria</taxon>
        <taxon>Rhodospirillales</taxon>
        <taxon>Rhodospirillaceae</taxon>
        <taxon>Elstera</taxon>
    </lineage>
</organism>
<dbReference type="PANTHER" id="PTHR33121:SF70">
    <property type="entry name" value="SIGNALING PROTEIN YKOW"/>
    <property type="match status" value="1"/>
</dbReference>
<reference evidence="3 4" key="1">
    <citation type="submission" date="2017-07" db="EMBL/GenBank/DDBJ databases">
        <title>Elstera cyanobacteriorum sp. nov., a novel bacterium isolated from cyanobacterial aggregates in a eutrophic lake.</title>
        <authorList>
            <person name="Cai H."/>
        </authorList>
    </citation>
    <scope>NUCLEOTIDE SEQUENCE [LARGE SCALE GENOMIC DNA]</scope>
    <source>
        <strain evidence="3 4">TH019</strain>
    </source>
</reference>
<proteinExistence type="predicted"/>